<feature type="transmembrane region" description="Helical" evidence="12">
    <location>
        <begin position="389"/>
        <end position="406"/>
    </location>
</feature>
<keyword evidence="6" id="KW-0297">G-protein coupled receptor</keyword>
<evidence type="ECO:0000256" key="12">
    <source>
        <dbReference type="SAM" id="Phobius"/>
    </source>
</evidence>
<dbReference type="PANTHER" id="PTHR10519:SF74">
    <property type="entry name" value="GAMMA-AMINOBUTYRIC ACID TYPE B RECEPTOR SUBUNIT 2"/>
    <property type="match status" value="1"/>
</dbReference>
<feature type="transmembrane region" description="Helical" evidence="12">
    <location>
        <begin position="561"/>
        <end position="579"/>
    </location>
</feature>
<evidence type="ECO:0000256" key="3">
    <source>
        <dbReference type="ARBA" id="ARBA00022692"/>
    </source>
</evidence>
<dbReference type="InterPro" id="IPR028082">
    <property type="entry name" value="Peripla_BP_I"/>
</dbReference>
<dbReference type="PANTHER" id="PTHR10519">
    <property type="entry name" value="GABA-B RECEPTOR"/>
    <property type="match status" value="1"/>
</dbReference>
<keyword evidence="4" id="KW-0732">Signal</keyword>
<dbReference type="GO" id="GO:0007214">
    <property type="term" value="P:gamma-aminobutyric acid signaling pathway"/>
    <property type="evidence" value="ECO:0007669"/>
    <property type="project" value="TreeGrafter"/>
</dbReference>
<reference evidence="15" key="1">
    <citation type="submission" date="2022-11" db="UniProtKB">
        <authorList>
            <consortium name="WormBaseParasite"/>
        </authorList>
    </citation>
    <scope>IDENTIFICATION</scope>
</reference>
<evidence type="ECO:0000256" key="7">
    <source>
        <dbReference type="ARBA" id="ARBA00023136"/>
    </source>
</evidence>
<evidence type="ECO:0000256" key="5">
    <source>
        <dbReference type="ARBA" id="ARBA00022989"/>
    </source>
</evidence>
<feature type="transmembrane region" description="Helical" evidence="12">
    <location>
        <begin position="519"/>
        <end position="541"/>
    </location>
</feature>
<keyword evidence="2" id="KW-1003">Cell membrane</keyword>
<evidence type="ECO:0000256" key="10">
    <source>
        <dbReference type="ARBA" id="ARBA00023224"/>
    </source>
</evidence>
<evidence type="ECO:0000256" key="6">
    <source>
        <dbReference type="ARBA" id="ARBA00023040"/>
    </source>
</evidence>
<keyword evidence="7 12" id="KW-0472">Membrane</keyword>
<evidence type="ECO:0000256" key="9">
    <source>
        <dbReference type="ARBA" id="ARBA00023180"/>
    </source>
</evidence>
<dbReference type="PROSITE" id="PS00981">
    <property type="entry name" value="G_PROTEIN_RECEP_F3_3"/>
    <property type="match status" value="1"/>
</dbReference>
<dbReference type="InterPro" id="IPR017978">
    <property type="entry name" value="GPCR_3_C"/>
</dbReference>
<evidence type="ECO:0000256" key="4">
    <source>
        <dbReference type="ARBA" id="ARBA00022729"/>
    </source>
</evidence>
<proteinExistence type="predicted"/>
<dbReference type="WBParaSite" id="ACRNAN_scaffold2896.g15991.t1">
    <property type="protein sequence ID" value="ACRNAN_scaffold2896.g15991.t1"/>
    <property type="gene ID" value="ACRNAN_scaffold2896.g15991"/>
</dbReference>
<evidence type="ECO:0000256" key="1">
    <source>
        <dbReference type="ARBA" id="ARBA00004651"/>
    </source>
</evidence>
<keyword evidence="5 12" id="KW-1133">Transmembrane helix</keyword>
<dbReference type="GO" id="GO:0004965">
    <property type="term" value="F:G protein-coupled GABA receptor activity"/>
    <property type="evidence" value="ECO:0007669"/>
    <property type="project" value="InterPro"/>
</dbReference>
<dbReference type="PRINTS" id="PR01177">
    <property type="entry name" value="GABAB1RECPTR"/>
</dbReference>
<dbReference type="AlphaFoldDB" id="A0A914DKM6"/>
<dbReference type="Pfam" id="PF00003">
    <property type="entry name" value="7tm_3"/>
    <property type="match status" value="1"/>
</dbReference>
<dbReference type="CDD" id="cd06366">
    <property type="entry name" value="PBP1_GABAb_receptor"/>
    <property type="match status" value="1"/>
</dbReference>
<dbReference type="InterPro" id="IPR001828">
    <property type="entry name" value="ANF_lig-bd_rcpt"/>
</dbReference>
<feature type="domain" description="G-protein coupled receptors family 3 profile" evidence="13">
    <location>
        <begin position="349"/>
        <end position="628"/>
    </location>
</feature>
<feature type="transmembrane region" description="Helical" evidence="12">
    <location>
        <begin position="426"/>
        <end position="444"/>
    </location>
</feature>
<evidence type="ECO:0000256" key="11">
    <source>
        <dbReference type="ARBA" id="ARBA00073785"/>
    </source>
</evidence>
<comment type="subcellular location">
    <subcellularLocation>
        <location evidence="1">Cell membrane</location>
        <topology evidence="1">Multi-pass membrane protein</topology>
    </subcellularLocation>
</comment>
<sequence>MSAESRPFALFGDVCTNVNEPVAMASKYWNMLHLSYAETHPKFATSDSKELYPTFFRMVPGDRNLIAARCHLLLSYNWTRVGTIKQSDEPRYALPHETLTTKLENVYGIRVLYTAGLSVDQIHNIGFELDELKRRDAHIIIGDFSPSFAVKILCEAHSKEMYGTNYVWILPGYHEDKWWKNVEETNCTQSDLEEVLKWHFALEFAPERPNIEMPVVGNKSVHQVRDELKEFCDHRRCIHDIHSSYAYDGIWTLALALNRTITDGDFLPNRTFEAINANAFEGLTGLVKFENNERLGLVYIYQWWDGSYNKIGHYDSAEDVFVIRSHADWTPPLDATVVVRERLYVSLFLFAIMSGLALIGVILALLFLAVNVKYRNHRIIKMSSPNMNNLIIVGSICTYISVLLLGVDTRVVSESGFQKLCYAKTWVLSVGFTLAFGSMFSKTWRVHSIFTNIRKDKKAIKDYQLFLIVALLLGIDAFILCLWAIISPFRFTVTVTETIHSKNILIVPELERCQSDYSIYFQVVFYVIKGMLMIFGCFLAWETRAVNVPALNDSKYIGMSVYNVVVMCVIGLSLTFILQERVNEAFALTSFFIIFCTTLTLSLVFVPKIIELLRSPRGGENQRYRKGMMKSMVGKNGADKLQRSLSFGADGIKEKIAQIEEENMKLHQILVTKSGELWDLLERLRQLGENVRDQKGSRGLCCVGAQLTSSGGINLNEPSIIIGEEMKSNSAVLSTTQNGSATQSIEKIDQTKAANDNGANNNMDAILPRNHLRKPSSEPTSPFDMKANNNMAKPSPSAYFSTSGLSVMVMQKPDSGWPWSDPNQPTTML</sequence>
<feature type="transmembrane region" description="Helical" evidence="12">
    <location>
        <begin position="343"/>
        <end position="368"/>
    </location>
</feature>
<evidence type="ECO:0000313" key="14">
    <source>
        <dbReference type="Proteomes" id="UP000887540"/>
    </source>
</evidence>
<dbReference type="PROSITE" id="PS50259">
    <property type="entry name" value="G_PROTEIN_RECEP_F3_4"/>
    <property type="match status" value="1"/>
</dbReference>
<evidence type="ECO:0000256" key="8">
    <source>
        <dbReference type="ARBA" id="ARBA00023170"/>
    </source>
</evidence>
<evidence type="ECO:0000259" key="13">
    <source>
        <dbReference type="PROSITE" id="PS50259"/>
    </source>
</evidence>
<dbReference type="Proteomes" id="UP000887540">
    <property type="component" value="Unplaced"/>
</dbReference>
<dbReference type="InterPro" id="IPR017979">
    <property type="entry name" value="GPCR_3_CS"/>
</dbReference>
<keyword evidence="14" id="KW-1185">Reference proteome</keyword>
<dbReference type="InterPro" id="IPR002455">
    <property type="entry name" value="GPCR3_GABA-B"/>
</dbReference>
<evidence type="ECO:0000256" key="2">
    <source>
        <dbReference type="ARBA" id="ARBA00022475"/>
    </source>
</evidence>
<dbReference type="Gene3D" id="3.40.50.2300">
    <property type="match status" value="2"/>
</dbReference>
<dbReference type="FunFam" id="3.40.50.2300:FF:000063">
    <property type="entry name" value="Gamma-aminobutyric acid type B receptor subunit"/>
    <property type="match status" value="1"/>
</dbReference>
<keyword evidence="10" id="KW-0807">Transducer</keyword>
<protein>
    <recommendedName>
        <fullName evidence="11">Gamma-aminobutyric acid type B receptor subunit 2</fullName>
    </recommendedName>
</protein>
<dbReference type="SUPFAM" id="SSF53822">
    <property type="entry name" value="Periplasmic binding protein-like I"/>
    <property type="match status" value="1"/>
</dbReference>
<accession>A0A914DKM6</accession>
<dbReference type="PRINTS" id="PR01176">
    <property type="entry name" value="GABABRECEPTR"/>
</dbReference>
<evidence type="ECO:0000313" key="15">
    <source>
        <dbReference type="WBParaSite" id="ACRNAN_scaffold2896.g15991.t1"/>
    </source>
</evidence>
<organism evidence="14 15">
    <name type="scientific">Acrobeloides nanus</name>
    <dbReference type="NCBI Taxonomy" id="290746"/>
    <lineage>
        <taxon>Eukaryota</taxon>
        <taxon>Metazoa</taxon>
        <taxon>Ecdysozoa</taxon>
        <taxon>Nematoda</taxon>
        <taxon>Chromadorea</taxon>
        <taxon>Rhabditida</taxon>
        <taxon>Tylenchina</taxon>
        <taxon>Cephalobomorpha</taxon>
        <taxon>Cephaloboidea</taxon>
        <taxon>Cephalobidae</taxon>
        <taxon>Acrobeloides</taxon>
    </lineage>
</organism>
<dbReference type="Pfam" id="PF01094">
    <property type="entry name" value="ANF_receptor"/>
    <property type="match status" value="1"/>
</dbReference>
<name>A0A914DKM6_9BILA</name>
<keyword evidence="3 12" id="KW-0812">Transmembrane</keyword>
<feature type="transmembrane region" description="Helical" evidence="12">
    <location>
        <begin position="585"/>
        <end position="606"/>
    </location>
</feature>
<dbReference type="GO" id="GO:0038039">
    <property type="term" value="C:G protein-coupled receptor heterodimeric complex"/>
    <property type="evidence" value="ECO:0007669"/>
    <property type="project" value="TreeGrafter"/>
</dbReference>
<feature type="transmembrane region" description="Helical" evidence="12">
    <location>
        <begin position="465"/>
        <end position="486"/>
    </location>
</feature>
<keyword evidence="8" id="KW-0675">Receptor</keyword>
<keyword evidence="9" id="KW-0325">Glycoprotein</keyword>